<evidence type="ECO:0000256" key="1">
    <source>
        <dbReference type="ARBA" id="ARBA00006227"/>
    </source>
</evidence>
<dbReference type="PANTHER" id="PTHR11545">
    <property type="entry name" value="RIBOSOMAL PROTEIN L13"/>
    <property type="match status" value="1"/>
</dbReference>
<evidence type="ECO:0000313" key="8">
    <source>
        <dbReference type="EMBL" id="QGU00812.1"/>
    </source>
</evidence>
<proteinExistence type="inferred from homology"/>
<dbReference type="GO" id="GO:0006412">
    <property type="term" value="P:translation"/>
    <property type="evidence" value="ECO:0007669"/>
    <property type="project" value="UniProtKB-UniRule"/>
</dbReference>
<dbReference type="InterPro" id="IPR036899">
    <property type="entry name" value="Ribosomal_uL13_sf"/>
</dbReference>
<dbReference type="KEGG" id="salq:SYNTR_2218"/>
<dbReference type="NCBIfam" id="TIGR01066">
    <property type="entry name" value="rplM_bact"/>
    <property type="match status" value="1"/>
</dbReference>
<evidence type="ECO:0000256" key="4">
    <source>
        <dbReference type="ARBA" id="ARBA00035201"/>
    </source>
</evidence>
<gene>
    <name evidence="5 7" type="primary">rplM</name>
    <name evidence="8" type="ORF">SYNTR_2218</name>
</gene>
<dbReference type="PANTHER" id="PTHR11545:SF2">
    <property type="entry name" value="LARGE RIBOSOMAL SUBUNIT PROTEIN UL13M"/>
    <property type="match status" value="1"/>
</dbReference>
<dbReference type="SUPFAM" id="SSF52161">
    <property type="entry name" value="Ribosomal protein L13"/>
    <property type="match status" value="1"/>
</dbReference>
<dbReference type="InterPro" id="IPR023563">
    <property type="entry name" value="Ribosomal_uL13_CS"/>
</dbReference>
<dbReference type="InterPro" id="IPR005823">
    <property type="entry name" value="Ribosomal_uL13_bac-type"/>
</dbReference>
<comment type="similarity">
    <text evidence="1 5 6">Belongs to the universal ribosomal protein uL13 family.</text>
</comment>
<evidence type="ECO:0000313" key="9">
    <source>
        <dbReference type="Proteomes" id="UP000426444"/>
    </source>
</evidence>
<evidence type="ECO:0000256" key="7">
    <source>
        <dbReference type="RuleBase" id="RU003878"/>
    </source>
</evidence>
<dbReference type="GO" id="GO:0003735">
    <property type="term" value="F:structural constituent of ribosome"/>
    <property type="evidence" value="ECO:0007669"/>
    <property type="project" value="InterPro"/>
</dbReference>
<protein>
    <recommendedName>
        <fullName evidence="4 5">Large ribosomal subunit protein uL13</fullName>
    </recommendedName>
</protein>
<dbReference type="GO" id="GO:0003729">
    <property type="term" value="F:mRNA binding"/>
    <property type="evidence" value="ECO:0007669"/>
    <property type="project" value="TreeGrafter"/>
</dbReference>
<dbReference type="AlphaFoldDB" id="A0A6I6DEC4"/>
<keyword evidence="3 5" id="KW-0687">Ribonucleoprotein</keyword>
<dbReference type="InterPro" id="IPR005822">
    <property type="entry name" value="Ribosomal_uL13"/>
</dbReference>
<comment type="function">
    <text evidence="5 7">This protein is one of the early assembly proteins of the 50S ribosomal subunit, although it is not seen to bind rRNA by itself. It is important during the early stages of 50S assembly.</text>
</comment>
<evidence type="ECO:0000256" key="5">
    <source>
        <dbReference type="HAMAP-Rule" id="MF_01366"/>
    </source>
</evidence>
<dbReference type="GO" id="GO:0022625">
    <property type="term" value="C:cytosolic large ribosomal subunit"/>
    <property type="evidence" value="ECO:0007669"/>
    <property type="project" value="TreeGrafter"/>
</dbReference>
<evidence type="ECO:0000256" key="6">
    <source>
        <dbReference type="RuleBase" id="RU003877"/>
    </source>
</evidence>
<comment type="subunit">
    <text evidence="5">Part of the 50S ribosomal subunit.</text>
</comment>
<dbReference type="PIRSF" id="PIRSF002181">
    <property type="entry name" value="Ribosomal_L13"/>
    <property type="match status" value="1"/>
</dbReference>
<name>A0A6I6DEC4_9FIRM</name>
<dbReference type="HAMAP" id="MF_01366">
    <property type="entry name" value="Ribosomal_uL13"/>
    <property type="match status" value="1"/>
</dbReference>
<keyword evidence="9" id="KW-1185">Reference proteome</keyword>
<dbReference type="Proteomes" id="UP000426444">
    <property type="component" value="Chromosome"/>
</dbReference>
<organism evidence="8 9">
    <name type="scientific">Candidatus Syntrophocurvum alkaliphilum</name>
    <dbReference type="NCBI Taxonomy" id="2293317"/>
    <lineage>
        <taxon>Bacteria</taxon>
        <taxon>Bacillati</taxon>
        <taxon>Bacillota</taxon>
        <taxon>Clostridia</taxon>
        <taxon>Eubacteriales</taxon>
        <taxon>Syntrophomonadaceae</taxon>
        <taxon>Candidatus Syntrophocurvum</taxon>
    </lineage>
</organism>
<dbReference type="EMBL" id="CP046457">
    <property type="protein sequence ID" value="QGU00812.1"/>
    <property type="molecule type" value="Genomic_DNA"/>
</dbReference>
<dbReference type="Gene3D" id="3.90.1180.10">
    <property type="entry name" value="Ribosomal protein L13"/>
    <property type="match status" value="1"/>
</dbReference>
<evidence type="ECO:0000256" key="2">
    <source>
        <dbReference type="ARBA" id="ARBA00022980"/>
    </source>
</evidence>
<accession>A0A6I6DEC4</accession>
<dbReference type="PROSITE" id="PS00783">
    <property type="entry name" value="RIBOSOMAL_L13"/>
    <property type="match status" value="1"/>
</dbReference>
<reference evidence="9" key="1">
    <citation type="journal article" date="2019" name="Microbiology">
        <title>Complete Genome Sequence of an Uncultured Bacterium of the Candidate Phylum Bipolaricaulota.</title>
        <authorList>
            <person name="Kadnikov V.V."/>
            <person name="Mardanov A.V."/>
            <person name="Beletsky A.V."/>
            <person name="Frank Y.A."/>
            <person name="Karnachuk O.V."/>
            <person name="Ravin N.V."/>
        </authorList>
    </citation>
    <scope>NUCLEOTIDE SEQUENCE [LARGE SCALE GENOMIC DNA]</scope>
</reference>
<sequence>MKSYMAKATDIDRKWYIIDATDQTLGRLASEVASILKGKHKPIYTPHVDTGDYVIVINAEKIRLSGDKLNKKKYRYHTGYPGGLKEMDYRTLLQRKPEQAIKSAVKGMLPHNRLGRQMNKKLKVFRGSEHPHQAQKPEVRELKG</sequence>
<dbReference type="Pfam" id="PF00572">
    <property type="entry name" value="Ribosomal_L13"/>
    <property type="match status" value="1"/>
</dbReference>
<evidence type="ECO:0000256" key="3">
    <source>
        <dbReference type="ARBA" id="ARBA00023274"/>
    </source>
</evidence>
<keyword evidence="2 5" id="KW-0689">Ribosomal protein</keyword>
<dbReference type="CDD" id="cd00392">
    <property type="entry name" value="Ribosomal_L13"/>
    <property type="match status" value="1"/>
</dbReference>
<dbReference type="GO" id="GO:0017148">
    <property type="term" value="P:negative regulation of translation"/>
    <property type="evidence" value="ECO:0007669"/>
    <property type="project" value="TreeGrafter"/>
</dbReference>
<dbReference type="FunFam" id="3.90.1180.10:FF:000001">
    <property type="entry name" value="50S ribosomal protein L13"/>
    <property type="match status" value="1"/>
</dbReference>